<dbReference type="AlphaFoldDB" id="A0AAQ3N2Y6"/>
<dbReference type="EMBL" id="CP144694">
    <property type="protein sequence ID" value="WVZ01797.1"/>
    <property type="molecule type" value="Genomic_DNA"/>
</dbReference>
<dbReference type="Proteomes" id="UP001374535">
    <property type="component" value="Chromosome 7"/>
</dbReference>
<accession>A0AAQ3N2Y6</accession>
<sequence>MVHALEIQEHYGRFPSLGLGPCKFKVFRVNARSHSESSTSSHVEELQTQVSSLTSQANEIKGVMTLLLQNHQGPLPSQFHMFQQSPRRLALNWRKELLEKPIVSSMLGGEKPSIRKGYEGCQLVPEFPRCWVKELVDLLLQRRRRQLMLFEGRRVNYGRRDLDDLQDDFGNKGEYGREEAGIISPSKLRMKFSGPHHSSAKLGQKQPVYRKSVDTFSQRTSQSRGVT</sequence>
<protein>
    <submittedName>
        <fullName evidence="2">Uncharacterized protein</fullName>
    </submittedName>
</protein>
<feature type="non-terminal residue" evidence="2">
    <location>
        <position position="1"/>
    </location>
</feature>
<proteinExistence type="predicted"/>
<feature type="region of interest" description="Disordered" evidence="1">
    <location>
        <begin position="192"/>
        <end position="227"/>
    </location>
</feature>
<organism evidence="2 3">
    <name type="scientific">Vigna mungo</name>
    <name type="common">Black gram</name>
    <name type="synonym">Phaseolus mungo</name>
    <dbReference type="NCBI Taxonomy" id="3915"/>
    <lineage>
        <taxon>Eukaryota</taxon>
        <taxon>Viridiplantae</taxon>
        <taxon>Streptophyta</taxon>
        <taxon>Embryophyta</taxon>
        <taxon>Tracheophyta</taxon>
        <taxon>Spermatophyta</taxon>
        <taxon>Magnoliopsida</taxon>
        <taxon>eudicotyledons</taxon>
        <taxon>Gunneridae</taxon>
        <taxon>Pentapetalae</taxon>
        <taxon>rosids</taxon>
        <taxon>fabids</taxon>
        <taxon>Fabales</taxon>
        <taxon>Fabaceae</taxon>
        <taxon>Papilionoideae</taxon>
        <taxon>50 kb inversion clade</taxon>
        <taxon>NPAAA clade</taxon>
        <taxon>indigoferoid/millettioid clade</taxon>
        <taxon>Phaseoleae</taxon>
        <taxon>Vigna</taxon>
    </lineage>
</organism>
<keyword evidence="3" id="KW-1185">Reference proteome</keyword>
<evidence type="ECO:0000256" key="1">
    <source>
        <dbReference type="SAM" id="MobiDB-lite"/>
    </source>
</evidence>
<reference evidence="2 3" key="1">
    <citation type="journal article" date="2023" name="Life. Sci Alliance">
        <title>Evolutionary insights into 3D genome organization and epigenetic landscape of Vigna mungo.</title>
        <authorList>
            <person name="Junaid A."/>
            <person name="Singh B."/>
            <person name="Bhatia S."/>
        </authorList>
    </citation>
    <scope>NUCLEOTIDE SEQUENCE [LARGE SCALE GENOMIC DNA]</scope>
    <source>
        <strain evidence="2">Urdbean</strain>
    </source>
</reference>
<evidence type="ECO:0000313" key="3">
    <source>
        <dbReference type="Proteomes" id="UP001374535"/>
    </source>
</evidence>
<gene>
    <name evidence="2" type="ORF">V8G54_022603</name>
</gene>
<name>A0AAQ3N2Y6_VIGMU</name>
<feature type="compositionally biased region" description="Polar residues" evidence="1">
    <location>
        <begin position="214"/>
        <end position="227"/>
    </location>
</feature>
<evidence type="ECO:0000313" key="2">
    <source>
        <dbReference type="EMBL" id="WVZ01797.1"/>
    </source>
</evidence>